<protein>
    <submittedName>
        <fullName evidence="2">tRNA (Adenosine(37)-N6)-threonylcarbamoyltransferase complex dimerization subunit type 1 TsaB</fullName>
    </submittedName>
</protein>
<keyword evidence="2" id="KW-0808">Transferase</keyword>
<evidence type="ECO:0000313" key="2">
    <source>
        <dbReference type="EMBL" id="KAB3532423.1"/>
    </source>
</evidence>
<dbReference type="InterPro" id="IPR043129">
    <property type="entry name" value="ATPase_NBD"/>
</dbReference>
<dbReference type="PANTHER" id="PTHR11735">
    <property type="entry name" value="TRNA N6-ADENOSINE THREONYLCARBAMOYLTRANSFERASE"/>
    <property type="match status" value="1"/>
</dbReference>
<dbReference type="RefSeq" id="WP_151861822.1">
    <property type="nucleotide sequence ID" value="NZ_WBZC01000048.1"/>
</dbReference>
<organism evidence="2 3">
    <name type="scientific">Alkaliphilus pronyensis</name>
    <dbReference type="NCBI Taxonomy" id="1482732"/>
    <lineage>
        <taxon>Bacteria</taxon>
        <taxon>Bacillati</taxon>
        <taxon>Bacillota</taxon>
        <taxon>Clostridia</taxon>
        <taxon>Peptostreptococcales</taxon>
        <taxon>Natronincolaceae</taxon>
        <taxon>Alkaliphilus</taxon>
    </lineage>
</organism>
<reference evidence="2 3" key="1">
    <citation type="submission" date="2019-10" db="EMBL/GenBank/DDBJ databases">
        <title>Alkaliphilus serpentinus sp. nov. and Alkaliphilus pronyensis sp. nov., two novel anaerobic alkaliphilic species isolated from the serpentinized-hosted hydrothermal field of the Prony Bay (New Caledonia).</title>
        <authorList>
            <person name="Postec A."/>
        </authorList>
    </citation>
    <scope>NUCLEOTIDE SEQUENCE [LARGE SCALE GENOMIC DNA]</scope>
    <source>
        <strain evidence="2 3">LacV</strain>
    </source>
</reference>
<dbReference type="Pfam" id="PF00814">
    <property type="entry name" value="TsaD"/>
    <property type="match status" value="1"/>
</dbReference>
<dbReference type="PANTHER" id="PTHR11735:SF11">
    <property type="entry name" value="TRNA THREONYLCARBAMOYLADENOSINE BIOSYNTHESIS PROTEIN TSAB"/>
    <property type="match status" value="1"/>
</dbReference>
<dbReference type="InterPro" id="IPR022496">
    <property type="entry name" value="T6A_TsaB"/>
</dbReference>
<gene>
    <name evidence="2" type="primary">tsaB</name>
    <name evidence="2" type="ORF">F8154_11805</name>
</gene>
<dbReference type="InterPro" id="IPR000905">
    <property type="entry name" value="Gcp-like_dom"/>
</dbReference>
<evidence type="ECO:0000259" key="1">
    <source>
        <dbReference type="Pfam" id="PF00814"/>
    </source>
</evidence>
<accession>A0A6I0EZH1</accession>
<dbReference type="Gene3D" id="3.30.420.40">
    <property type="match status" value="2"/>
</dbReference>
<feature type="domain" description="Gcp-like" evidence="1">
    <location>
        <begin position="28"/>
        <end position="227"/>
    </location>
</feature>
<proteinExistence type="predicted"/>
<dbReference type="Proteomes" id="UP000432715">
    <property type="component" value="Unassembled WGS sequence"/>
</dbReference>
<comment type="caution">
    <text evidence="2">The sequence shown here is derived from an EMBL/GenBank/DDBJ whole genome shotgun (WGS) entry which is preliminary data.</text>
</comment>
<dbReference type="GO" id="GO:0002949">
    <property type="term" value="P:tRNA threonylcarbamoyladenosine modification"/>
    <property type="evidence" value="ECO:0007669"/>
    <property type="project" value="InterPro"/>
</dbReference>
<dbReference type="EMBL" id="WBZC01000048">
    <property type="protein sequence ID" value="KAB3532423.1"/>
    <property type="molecule type" value="Genomic_DNA"/>
</dbReference>
<sequence length="234" mass="25461">MKLLAVDTSSIVATVAVMDEDKLIAEAVINNQKNHSQRLMPLIKEVLDNSNLSPADIDVYAAALGPGSFTGLRIGITTVKAMAQAMNKPVVGISTLDSLAYNLPFCNSYICPIIDAQRNNAYTALYIWDNNGIKLHNEHAILHIDELIKKIKTLQRTTIFLGDGINIFKDKLNENLGSLGVIAPSSVAIPRASSVAALAIKKAKAGELVSPEEIVPIYMRKSQAEKQFEEKFKG</sequence>
<name>A0A6I0EZH1_9FIRM</name>
<dbReference type="CDD" id="cd24032">
    <property type="entry name" value="ASKHA_NBD_TsaB"/>
    <property type="match status" value="1"/>
</dbReference>
<dbReference type="SUPFAM" id="SSF53067">
    <property type="entry name" value="Actin-like ATPase domain"/>
    <property type="match status" value="2"/>
</dbReference>
<dbReference type="GO" id="GO:0005829">
    <property type="term" value="C:cytosol"/>
    <property type="evidence" value="ECO:0007669"/>
    <property type="project" value="TreeGrafter"/>
</dbReference>
<evidence type="ECO:0000313" key="3">
    <source>
        <dbReference type="Proteomes" id="UP000432715"/>
    </source>
</evidence>
<dbReference type="NCBIfam" id="TIGR03725">
    <property type="entry name" value="T6A_YeaZ"/>
    <property type="match status" value="1"/>
</dbReference>
<keyword evidence="3" id="KW-1185">Reference proteome</keyword>
<dbReference type="AlphaFoldDB" id="A0A6I0EZH1"/>
<dbReference type="OrthoDB" id="9784166at2"/>
<dbReference type="GO" id="GO:0016740">
    <property type="term" value="F:transferase activity"/>
    <property type="evidence" value="ECO:0007669"/>
    <property type="project" value="UniProtKB-KW"/>
</dbReference>